<evidence type="ECO:0000256" key="1">
    <source>
        <dbReference type="SAM" id="Phobius"/>
    </source>
</evidence>
<feature type="transmembrane region" description="Helical" evidence="1">
    <location>
        <begin position="35"/>
        <end position="57"/>
    </location>
</feature>
<sequence length="93" mass="10875">MGGHKLHGGIFSGHFCTCVALLNKSERFIFLSHCGWTLFLYILFYFIHHLYISYMFLSPDFPSPYLSAFHMLCLSPLLRSLWYLPYVMSFPSP</sequence>
<feature type="transmembrane region" description="Helical" evidence="1">
    <location>
        <begin position="63"/>
        <end position="84"/>
    </location>
</feature>
<dbReference type="EMBL" id="JAACNH010002339">
    <property type="protein sequence ID" value="KAG8429854.1"/>
    <property type="molecule type" value="Genomic_DNA"/>
</dbReference>
<dbReference type="AlphaFoldDB" id="A0A8T2IFC0"/>
<dbReference type="Proteomes" id="UP000812440">
    <property type="component" value="Unassembled WGS sequence"/>
</dbReference>
<name>A0A8T2IFC0_9PIPI</name>
<evidence type="ECO:0000313" key="2">
    <source>
        <dbReference type="EMBL" id="KAG8429854.1"/>
    </source>
</evidence>
<protein>
    <submittedName>
        <fullName evidence="2">Uncharacterized protein</fullName>
    </submittedName>
</protein>
<reference evidence="2" key="1">
    <citation type="thesis" date="2020" institute="ProQuest LLC" country="789 East Eisenhower Parkway, Ann Arbor, MI, USA">
        <title>Comparative Genomics and Chromosome Evolution.</title>
        <authorList>
            <person name="Mudd A.B."/>
        </authorList>
    </citation>
    <scope>NUCLEOTIDE SEQUENCE</scope>
    <source>
        <strain evidence="2">Female2</strain>
        <tissue evidence="2">Blood</tissue>
    </source>
</reference>
<gene>
    <name evidence="2" type="ORF">GDO86_019032</name>
</gene>
<organism evidence="2 3">
    <name type="scientific">Hymenochirus boettgeri</name>
    <name type="common">Congo dwarf clawed frog</name>
    <dbReference type="NCBI Taxonomy" id="247094"/>
    <lineage>
        <taxon>Eukaryota</taxon>
        <taxon>Metazoa</taxon>
        <taxon>Chordata</taxon>
        <taxon>Craniata</taxon>
        <taxon>Vertebrata</taxon>
        <taxon>Euteleostomi</taxon>
        <taxon>Amphibia</taxon>
        <taxon>Batrachia</taxon>
        <taxon>Anura</taxon>
        <taxon>Pipoidea</taxon>
        <taxon>Pipidae</taxon>
        <taxon>Pipinae</taxon>
        <taxon>Hymenochirus</taxon>
    </lineage>
</organism>
<keyword evidence="3" id="KW-1185">Reference proteome</keyword>
<proteinExistence type="predicted"/>
<keyword evidence="1" id="KW-1133">Transmembrane helix</keyword>
<accession>A0A8T2IFC0</accession>
<keyword evidence="1" id="KW-0812">Transmembrane</keyword>
<keyword evidence="1" id="KW-0472">Membrane</keyword>
<evidence type="ECO:0000313" key="3">
    <source>
        <dbReference type="Proteomes" id="UP000812440"/>
    </source>
</evidence>
<comment type="caution">
    <text evidence="2">The sequence shown here is derived from an EMBL/GenBank/DDBJ whole genome shotgun (WGS) entry which is preliminary data.</text>
</comment>